<evidence type="ECO:0000256" key="8">
    <source>
        <dbReference type="PROSITE-ProRule" id="PRU01360"/>
    </source>
</evidence>
<keyword evidence="6 8" id="KW-0472">Membrane</keyword>
<keyword evidence="4 8" id="KW-0812">Transmembrane</keyword>
<organism evidence="13 14">
    <name type="scientific">Aliikangiella coralliicola</name>
    <dbReference type="NCBI Taxonomy" id="2592383"/>
    <lineage>
        <taxon>Bacteria</taxon>
        <taxon>Pseudomonadati</taxon>
        <taxon>Pseudomonadota</taxon>
        <taxon>Gammaproteobacteria</taxon>
        <taxon>Oceanospirillales</taxon>
        <taxon>Pleioneaceae</taxon>
        <taxon>Aliikangiella</taxon>
    </lineage>
</organism>
<dbReference type="SUPFAM" id="SSF56935">
    <property type="entry name" value="Porins"/>
    <property type="match status" value="1"/>
</dbReference>
<feature type="chain" id="PRO_5021740652" evidence="10">
    <location>
        <begin position="28"/>
        <end position="942"/>
    </location>
</feature>
<evidence type="ECO:0000313" key="13">
    <source>
        <dbReference type="EMBL" id="TQV86386.1"/>
    </source>
</evidence>
<name>A0A545UA90_9GAMM</name>
<dbReference type="InterPro" id="IPR000531">
    <property type="entry name" value="Beta-barrel_TonB"/>
</dbReference>
<evidence type="ECO:0000256" key="7">
    <source>
        <dbReference type="ARBA" id="ARBA00023237"/>
    </source>
</evidence>
<keyword evidence="5 9" id="KW-0798">TonB box</keyword>
<evidence type="ECO:0000256" key="2">
    <source>
        <dbReference type="ARBA" id="ARBA00022448"/>
    </source>
</evidence>
<dbReference type="InterPro" id="IPR037066">
    <property type="entry name" value="Plug_dom_sf"/>
</dbReference>
<dbReference type="OrthoDB" id="9764669at2"/>
<evidence type="ECO:0000256" key="6">
    <source>
        <dbReference type="ARBA" id="ARBA00023136"/>
    </source>
</evidence>
<evidence type="ECO:0000256" key="10">
    <source>
        <dbReference type="SAM" id="SignalP"/>
    </source>
</evidence>
<evidence type="ECO:0000256" key="4">
    <source>
        <dbReference type="ARBA" id="ARBA00022692"/>
    </source>
</evidence>
<proteinExistence type="inferred from homology"/>
<dbReference type="InterPro" id="IPR039426">
    <property type="entry name" value="TonB-dep_rcpt-like"/>
</dbReference>
<evidence type="ECO:0000259" key="12">
    <source>
        <dbReference type="Pfam" id="PF07715"/>
    </source>
</evidence>
<evidence type="ECO:0000256" key="9">
    <source>
        <dbReference type="RuleBase" id="RU003357"/>
    </source>
</evidence>
<gene>
    <name evidence="13" type="ORF">FLL46_15815</name>
</gene>
<feature type="domain" description="TonB-dependent receptor plug" evidence="12">
    <location>
        <begin position="59"/>
        <end position="172"/>
    </location>
</feature>
<sequence>MELKSLVKLMGIALTGSALLNSTPLIAAEEIEDSAQEEDENKVVITGSRIKRTDVEGVTPVTIITAEEIERQGHANVYEAIRNLTANTGGVLDEQQTNSFTAAAQAVNLRGFGPGRTLVLLNGNRLPTNPKPYGGEDNFVNLALIPTTAVDRVEYLSSGGAAIYGSDAIAGVINVVLRDDYEGTQISARYTDTKDGGGETYRLNLMGGFAGDKYSFNYGFEVDKRTGLFGRDRDWLDEVTDSPAEDPWLVNDRDILIAYPFGRNGLPNWSYQDPGAAACDTNPNFDYSNRPGRGNFCGHDSTGDRALRAPRDRFNAFANYTYQLNTDHEFFVNALAWKSDADAELYYTGWWQQVSVVQDITAANPTWLYDLYYQRTFAPEEVPNEQSFDESAYVVNFGFEGSLTDELDYKLALSLTDYDYKEAIARFSQNGGLMAFFGVDGNDPNRNRLLDSWGTYLLQPSDLAADGYTSLNGLNMYNYFNNGELDGMYGLSTADGGSYARSVSFEVSGDVTELDAGMISFAAVVEWNEQGYNLDIDPTTDNGEYVGWSGVGGRGDRDHFAVGAEFLIPLTDELEATVAARYDDYQDDSEVGGSPTYQLGLSWRPSDDFLVRAAYGTTFRAPDLHRLFADNNQFFNNTIDYYACMLENNATPETANELFKECAQNGDSVNTRQNTQGDLSLEEETGFSANFGVVWSPIEELDLSLDIYRIRIEDMVTTLSASTYSQLEAECRLGFDANGDAVDGNSAYCQELYTRIQRQAGPVASEVDPINEVFLSSINMGLQEQTGADVNINYKLETQDIGEFNFGVKYSYVDEIKTQVLRTDEVDEDVRDTSYYNNPYRHRATISTSWSYNDLTTTLYFNRVGSTRNWAGDDRTPAYTTANLHVNYRYDKHLSGSFTIVNLTDSRPPEEAKWESWPFYNDYAYTNGGIGTEYFISLNYEF</sequence>
<keyword evidence="14" id="KW-1185">Reference proteome</keyword>
<keyword evidence="3 8" id="KW-1134">Transmembrane beta strand</keyword>
<dbReference type="PROSITE" id="PS52016">
    <property type="entry name" value="TONB_DEPENDENT_REC_3"/>
    <property type="match status" value="1"/>
</dbReference>
<comment type="similarity">
    <text evidence="8 9">Belongs to the TonB-dependent receptor family.</text>
</comment>
<dbReference type="Gene3D" id="2.40.170.20">
    <property type="entry name" value="TonB-dependent receptor, beta-barrel domain"/>
    <property type="match status" value="1"/>
</dbReference>
<dbReference type="Gene3D" id="2.170.130.10">
    <property type="entry name" value="TonB-dependent receptor, plug domain"/>
    <property type="match status" value="1"/>
</dbReference>
<evidence type="ECO:0000313" key="14">
    <source>
        <dbReference type="Proteomes" id="UP000315439"/>
    </source>
</evidence>
<keyword evidence="10" id="KW-0732">Signal</keyword>
<feature type="signal peptide" evidence="10">
    <location>
        <begin position="1"/>
        <end position="27"/>
    </location>
</feature>
<evidence type="ECO:0000256" key="5">
    <source>
        <dbReference type="ARBA" id="ARBA00023077"/>
    </source>
</evidence>
<evidence type="ECO:0000259" key="11">
    <source>
        <dbReference type="Pfam" id="PF00593"/>
    </source>
</evidence>
<dbReference type="Proteomes" id="UP000315439">
    <property type="component" value="Unassembled WGS sequence"/>
</dbReference>
<comment type="caution">
    <text evidence="13">The sequence shown here is derived from an EMBL/GenBank/DDBJ whole genome shotgun (WGS) entry which is preliminary data.</text>
</comment>
<dbReference type="PANTHER" id="PTHR47234:SF1">
    <property type="entry name" value="TONB-DEPENDENT RECEPTOR"/>
    <property type="match status" value="1"/>
</dbReference>
<dbReference type="GO" id="GO:0009279">
    <property type="term" value="C:cell outer membrane"/>
    <property type="evidence" value="ECO:0007669"/>
    <property type="project" value="UniProtKB-SubCell"/>
</dbReference>
<dbReference type="EMBL" id="VIKS01000010">
    <property type="protein sequence ID" value="TQV86386.1"/>
    <property type="molecule type" value="Genomic_DNA"/>
</dbReference>
<keyword evidence="2 8" id="KW-0813">Transport</keyword>
<dbReference type="Pfam" id="PF00593">
    <property type="entry name" value="TonB_dep_Rec_b-barrel"/>
    <property type="match status" value="1"/>
</dbReference>
<feature type="domain" description="TonB-dependent receptor-like beta-barrel" evidence="11">
    <location>
        <begin position="436"/>
        <end position="903"/>
    </location>
</feature>
<evidence type="ECO:0000256" key="3">
    <source>
        <dbReference type="ARBA" id="ARBA00022452"/>
    </source>
</evidence>
<reference evidence="13 14" key="1">
    <citation type="submission" date="2019-07" db="EMBL/GenBank/DDBJ databases">
        <title>Draft genome for Aliikangiella sp. M105.</title>
        <authorList>
            <person name="Wang G."/>
        </authorList>
    </citation>
    <scope>NUCLEOTIDE SEQUENCE [LARGE SCALE GENOMIC DNA]</scope>
    <source>
        <strain evidence="13 14">M105</strain>
    </source>
</reference>
<dbReference type="Pfam" id="PF07715">
    <property type="entry name" value="Plug"/>
    <property type="match status" value="1"/>
</dbReference>
<dbReference type="AlphaFoldDB" id="A0A545UA90"/>
<keyword evidence="13" id="KW-0675">Receptor</keyword>
<dbReference type="PANTHER" id="PTHR47234">
    <property type="match status" value="1"/>
</dbReference>
<evidence type="ECO:0000256" key="1">
    <source>
        <dbReference type="ARBA" id="ARBA00004571"/>
    </source>
</evidence>
<comment type="subcellular location">
    <subcellularLocation>
        <location evidence="1 8">Cell outer membrane</location>
        <topology evidence="1 8">Multi-pass membrane protein</topology>
    </subcellularLocation>
</comment>
<dbReference type="InterPro" id="IPR036942">
    <property type="entry name" value="Beta-barrel_TonB_sf"/>
</dbReference>
<dbReference type="RefSeq" id="WP_142932309.1">
    <property type="nucleotide sequence ID" value="NZ_ML660166.1"/>
</dbReference>
<protein>
    <submittedName>
        <fullName evidence="13">TonB-dependent receptor</fullName>
    </submittedName>
</protein>
<dbReference type="InterPro" id="IPR012910">
    <property type="entry name" value="Plug_dom"/>
</dbReference>
<accession>A0A545UA90</accession>
<keyword evidence="7 8" id="KW-0998">Cell outer membrane</keyword>